<sequence length="169" mass="18522">MYGIVFVALFAVNVGLAIYLAADAKSHARPWRMFAVGTLTIIVAYGFSQSAEWLNSIGVTANDPILRHLVELTNLICGAMSGALIGTAIANRARRLHSEEFAGLTALRNARASESDDLLEELRKALDFKSHDPGDVELNRRKIEAVERLVHKALEAREDLDAQISRIAP</sequence>
<keyword evidence="1" id="KW-0472">Membrane</keyword>
<proteinExistence type="predicted"/>
<reference evidence="2 3" key="1">
    <citation type="submission" date="2020-10" db="EMBL/GenBank/DDBJ databases">
        <title>complete genome sequencing of Lysobacter sp. H23M41.</title>
        <authorList>
            <person name="Bae J.-W."/>
            <person name="Lee S.-Y."/>
        </authorList>
    </citation>
    <scope>NUCLEOTIDE SEQUENCE [LARGE SCALE GENOMIC DNA]</scope>
    <source>
        <strain evidence="2 3">H23M41</strain>
    </source>
</reference>
<protein>
    <submittedName>
        <fullName evidence="2">Uncharacterized protein</fullName>
    </submittedName>
</protein>
<gene>
    <name evidence="2" type="ORF">INQ42_05175</name>
</gene>
<evidence type="ECO:0000313" key="2">
    <source>
        <dbReference type="EMBL" id="QOW22952.1"/>
    </source>
</evidence>
<feature type="transmembrane region" description="Helical" evidence="1">
    <location>
        <begin position="68"/>
        <end position="90"/>
    </location>
</feature>
<dbReference type="EMBL" id="CP063657">
    <property type="protein sequence ID" value="QOW22952.1"/>
    <property type="molecule type" value="Genomic_DNA"/>
</dbReference>
<name>A0A7S6ZV88_9GAMM</name>
<organism evidence="2 3">
    <name type="scientific">Novilysobacter avium</name>
    <dbReference type="NCBI Taxonomy" id="2781023"/>
    <lineage>
        <taxon>Bacteria</taxon>
        <taxon>Pseudomonadati</taxon>
        <taxon>Pseudomonadota</taxon>
        <taxon>Gammaproteobacteria</taxon>
        <taxon>Lysobacterales</taxon>
        <taxon>Lysobacteraceae</taxon>
        <taxon>Novilysobacter</taxon>
    </lineage>
</organism>
<dbReference type="RefSeq" id="WP_194035431.1">
    <property type="nucleotide sequence ID" value="NZ_CP063657.1"/>
</dbReference>
<dbReference type="Proteomes" id="UP000593932">
    <property type="component" value="Chromosome"/>
</dbReference>
<feature type="transmembrane region" description="Helical" evidence="1">
    <location>
        <begin position="31"/>
        <end position="48"/>
    </location>
</feature>
<evidence type="ECO:0000256" key="1">
    <source>
        <dbReference type="SAM" id="Phobius"/>
    </source>
</evidence>
<keyword evidence="1" id="KW-0812">Transmembrane</keyword>
<feature type="transmembrane region" description="Helical" evidence="1">
    <location>
        <begin position="6"/>
        <end position="24"/>
    </location>
</feature>
<evidence type="ECO:0000313" key="3">
    <source>
        <dbReference type="Proteomes" id="UP000593932"/>
    </source>
</evidence>
<keyword evidence="3" id="KW-1185">Reference proteome</keyword>
<accession>A0A7S6ZV88</accession>
<keyword evidence="1" id="KW-1133">Transmembrane helix</keyword>